<organism evidence="2 3">
    <name type="scientific">Maribacter arcticus</name>
    <dbReference type="NCBI Taxonomy" id="561365"/>
    <lineage>
        <taxon>Bacteria</taxon>
        <taxon>Pseudomonadati</taxon>
        <taxon>Bacteroidota</taxon>
        <taxon>Flavobacteriia</taxon>
        <taxon>Flavobacteriales</taxon>
        <taxon>Flavobacteriaceae</taxon>
        <taxon>Maribacter</taxon>
    </lineage>
</organism>
<name>A0A1T5CUI8_9FLAO</name>
<gene>
    <name evidence="2" type="ORF">SAMN05660866_02500</name>
</gene>
<sequence>MIKFFRTIRQNLLNEGKTGKYFKYAIGEIVLVVIGILIALQINNWNESLKKKAEIKNSLIALRNDLVQDTLLIKEKLPFITQQYQLNESLRARVAKPNASLDTLIQIMRYEFNPNWSAQIVYNSNAYNSLNQTGLIESLPDSLKATIKNFYNKKFFLKDRVEKTTNDYREKITSYVNTYTFGSTAIHDQGPLIDSLIWDSIDDSHLAATFQGISNFKRILFTETQEELEYSFYNSKTLLHQLDLEIQNK</sequence>
<feature type="transmembrane region" description="Helical" evidence="1">
    <location>
        <begin position="21"/>
        <end position="42"/>
    </location>
</feature>
<dbReference type="RefSeq" id="WP_079512944.1">
    <property type="nucleotide sequence ID" value="NZ_CAXBOB010000288.1"/>
</dbReference>
<dbReference type="STRING" id="561365.SAMN05660866_02500"/>
<dbReference type="EMBL" id="FUYL01000007">
    <property type="protein sequence ID" value="SKB63129.1"/>
    <property type="molecule type" value="Genomic_DNA"/>
</dbReference>
<dbReference type="InterPro" id="IPR045749">
    <property type="entry name" value="DUF6090"/>
</dbReference>
<keyword evidence="1" id="KW-0472">Membrane</keyword>
<accession>A0A1T5CUI8</accession>
<evidence type="ECO:0000313" key="3">
    <source>
        <dbReference type="Proteomes" id="UP000190339"/>
    </source>
</evidence>
<evidence type="ECO:0000256" key="1">
    <source>
        <dbReference type="SAM" id="Phobius"/>
    </source>
</evidence>
<reference evidence="3" key="1">
    <citation type="submission" date="2017-02" db="EMBL/GenBank/DDBJ databases">
        <authorList>
            <person name="Varghese N."/>
            <person name="Submissions S."/>
        </authorList>
    </citation>
    <scope>NUCLEOTIDE SEQUENCE [LARGE SCALE GENOMIC DNA]</scope>
    <source>
        <strain evidence="3">DSM 23546</strain>
    </source>
</reference>
<protein>
    <submittedName>
        <fullName evidence="2">Uncharacterized protein</fullName>
    </submittedName>
</protein>
<dbReference type="Pfam" id="PF19578">
    <property type="entry name" value="DUF6090"/>
    <property type="match status" value="1"/>
</dbReference>
<proteinExistence type="predicted"/>
<dbReference type="Proteomes" id="UP000190339">
    <property type="component" value="Unassembled WGS sequence"/>
</dbReference>
<dbReference type="OrthoDB" id="821805at2"/>
<keyword evidence="1" id="KW-0812">Transmembrane</keyword>
<keyword evidence="1" id="KW-1133">Transmembrane helix</keyword>
<dbReference type="AlphaFoldDB" id="A0A1T5CUI8"/>
<evidence type="ECO:0000313" key="2">
    <source>
        <dbReference type="EMBL" id="SKB63129.1"/>
    </source>
</evidence>
<keyword evidence="3" id="KW-1185">Reference proteome</keyword>